<dbReference type="KEGG" id="tmn:UCRPA7_5054"/>
<sequence>MPKNCSADINAVINYVDNTLLHGARKEKQTLKDKFMLGNLEDADFAGALENGPWTWQANQFNSFQTGGKSNYAFCDYIEGVWPNSTNEIPGAEGVGLVKALENYAKHFKEIDLPYCAPPVQIISVTRLVSAEYGRKQCGLFFKDHFGLSEGKTAASVDKYTGSWETPKVKRMMLVNGQYDPWRFATVASDFRPGSPLQSAAEVPTFVVPGGFHGSDHSGANWAVNPELQAIVNQEVAIVKKWVAEFNKGCRRRVKRTIGRISLSI</sequence>
<name>R8BJ97_PHAM7</name>
<organism evidence="1 2">
    <name type="scientific">Phaeoacremonium minimum (strain UCR-PA7)</name>
    <name type="common">Esca disease fungus</name>
    <name type="synonym">Togninia minima</name>
    <dbReference type="NCBI Taxonomy" id="1286976"/>
    <lineage>
        <taxon>Eukaryota</taxon>
        <taxon>Fungi</taxon>
        <taxon>Dikarya</taxon>
        <taxon>Ascomycota</taxon>
        <taxon>Pezizomycotina</taxon>
        <taxon>Sordariomycetes</taxon>
        <taxon>Sordariomycetidae</taxon>
        <taxon>Togniniales</taxon>
        <taxon>Togniniaceae</taxon>
        <taxon>Phaeoacremonium</taxon>
    </lineage>
</organism>
<dbReference type="EMBL" id="KB933151">
    <property type="protein sequence ID" value="EON99418.1"/>
    <property type="molecule type" value="Genomic_DNA"/>
</dbReference>
<dbReference type="GO" id="GO:0006508">
    <property type="term" value="P:proteolysis"/>
    <property type="evidence" value="ECO:0007669"/>
    <property type="project" value="UniProtKB-KW"/>
</dbReference>
<proteinExistence type="predicted"/>
<dbReference type="RefSeq" id="XP_007915786.1">
    <property type="nucleotide sequence ID" value="XM_007917595.1"/>
</dbReference>
<dbReference type="HOGENOM" id="CLU_1050475_0_0_1"/>
<evidence type="ECO:0000313" key="1">
    <source>
        <dbReference type="EMBL" id="EON99418.1"/>
    </source>
</evidence>
<reference evidence="2" key="1">
    <citation type="journal article" date="2013" name="Genome Announc.">
        <title>Draft genome sequence of the ascomycete Phaeoacremonium aleophilum strain UCR-PA7, a causal agent of the esca disease complex in grapevines.</title>
        <authorList>
            <person name="Blanco-Ulate B."/>
            <person name="Rolshausen P."/>
            <person name="Cantu D."/>
        </authorList>
    </citation>
    <scope>NUCLEOTIDE SEQUENCE [LARGE SCALE GENOMIC DNA]</scope>
    <source>
        <strain evidence="2">UCR-PA7</strain>
    </source>
</reference>
<dbReference type="OrthoDB" id="1735038at2759"/>
<gene>
    <name evidence="1" type="ORF">UCRPA7_5054</name>
</gene>
<dbReference type="GeneID" id="19325570"/>
<dbReference type="AlphaFoldDB" id="R8BJ97"/>
<dbReference type="InterPro" id="IPR029058">
    <property type="entry name" value="AB_hydrolase_fold"/>
</dbReference>
<keyword evidence="1" id="KW-0645">Protease</keyword>
<dbReference type="Proteomes" id="UP000014074">
    <property type="component" value="Unassembled WGS sequence"/>
</dbReference>
<dbReference type="eggNOG" id="KOG2182">
    <property type="taxonomic scope" value="Eukaryota"/>
</dbReference>
<accession>R8BJ97</accession>
<dbReference type="Gene3D" id="3.40.50.1820">
    <property type="entry name" value="alpha/beta hydrolase"/>
    <property type="match status" value="1"/>
</dbReference>
<dbReference type="GO" id="GO:0008233">
    <property type="term" value="F:peptidase activity"/>
    <property type="evidence" value="ECO:0007669"/>
    <property type="project" value="UniProtKB-KW"/>
</dbReference>
<protein>
    <submittedName>
        <fullName evidence="1">Putative endoprotease protein</fullName>
    </submittedName>
</protein>
<keyword evidence="1" id="KW-0378">Hydrolase</keyword>
<evidence type="ECO:0000313" key="2">
    <source>
        <dbReference type="Proteomes" id="UP000014074"/>
    </source>
</evidence>
<keyword evidence="2" id="KW-1185">Reference proteome</keyword>